<gene>
    <name evidence="1" type="ORF">GCM10007111_11520</name>
</gene>
<evidence type="ECO:0000313" key="2">
    <source>
        <dbReference type="Proteomes" id="UP000634435"/>
    </source>
</evidence>
<proteinExistence type="predicted"/>
<dbReference type="EMBL" id="BMPN01000002">
    <property type="protein sequence ID" value="GGJ50931.1"/>
    <property type="molecule type" value="Genomic_DNA"/>
</dbReference>
<dbReference type="RefSeq" id="WP_188942417.1">
    <property type="nucleotide sequence ID" value="NZ_BMPN01000002.1"/>
</dbReference>
<accession>A0ABQ2DAL0</accession>
<keyword evidence="2" id="KW-1185">Reference proteome</keyword>
<comment type="caution">
    <text evidence="1">The sequence shown here is derived from an EMBL/GenBank/DDBJ whole genome shotgun (WGS) entry which is preliminary data.</text>
</comment>
<dbReference type="Proteomes" id="UP000634435">
    <property type="component" value="Unassembled WGS sequence"/>
</dbReference>
<sequence>MAKIEMITLKDMEIKEVDGEYQQIFSNEKQYPAAITNYGLGLGEKLGLLEGSNLTDLLKIASLEQLMAGGGVNEQVLEADDTNTTKYLKGIYIALIGINPKLELSYEEFLQKYHADSITTMKTYARLVMNTLPSTKSKFAEGMEQSTKKK</sequence>
<evidence type="ECO:0000313" key="1">
    <source>
        <dbReference type="EMBL" id="GGJ50931.1"/>
    </source>
</evidence>
<name>A0ABQ2DAL0_9BACI</name>
<organism evidence="1 2">
    <name type="scientific">Virgibacillus kapii</name>
    <dbReference type="NCBI Taxonomy" id="1638645"/>
    <lineage>
        <taxon>Bacteria</taxon>
        <taxon>Bacillati</taxon>
        <taxon>Bacillota</taxon>
        <taxon>Bacilli</taxon>
        <taxon>Bacillales</taxon>
        <taxon>Bacillaceae</taxon>
        <taxon>Virgibacillus</taxon>
    </lineage>
</organism>
<protein>
    <submittedName>
        <fullName evidence="1">Uncharacterized protein</fullName>
    </submittedName>
</protein>
<reference evidence="2" key="1">
    <citation type="journal article" date="2019" name="Int. J. Syst. Evol. Microbiol.">
        <title>The Global Catalogue of Microorganisms (GCM) 10K type strain sequencing project: providing services to taxonomists for standard genome sequencing and annotation.</title>
        <authorList>
            <consortium name="The Broad Institute Genomics Platform"/>
            <consortium name="The Broad Institute Genome Sequencing Center for Infectious Disease"/>
            <person name="Wu L."/>
            <person name="Ma J."/>
        </authorList>
    </citation>
    <scope>NUCLEOTIDE SEQUENCE [LARGE SCALE GENOMIC DNA]</scope>
    <source>
        <strain evidence="2">JCM 30071</strain>
    </source>
</reference>